<dbReference type="AlphaFoldDB" id="K1TFS0"/>
<comment type="caution">
    <text evidence="1">The sequence shown here is derived from an EMBL/GenBank/DDBJ whole genome shotgun (WGS) entry which is preliminary data.</text>
</comment>
<protein>
    <submittedName>
        <fullName evidence="1">Uncharacterized protein</fullName>
    </submittedName>
</protein>
<name>K1TFS0_9ZZZZ</name>
<dbReference type="EMBL" id="AJWY01005827">
    <property type="protein sequence ID" value="EKC68568.1"/>
    <property type="molecule type" value="Genomic_DNA"/>
</dbReference>
<gene>
    <name evidence="1" type="ORF">LEA_08728</name>
</gene>
<sequence length="64" mass="7591">ETGRSLYPIGSSCIEKFERDDLDYEVDVQMDMYRLAHAMERGERIELTSKYFSKKLLYALYEEG</sequence>
<proteinExistence type="predicted"/>
<organism evidence="1">
    <name type="scientific">human gut metagenome</name>
    <dbReference type="NCBI Taxonomy" id="408170"/>
    <lineage>
        <taxon>unclassified sequences</taxon>
        <taxon>metagenomes</taxon>
        <taxon>organismal metagenomes</taxon>
    </lineage>
</organism>
<evidence type="ECO:0000313" key="1">
    <source>
        <dbReference type="EMBL" id="EKC68568.1"/>
    </source>
</evidence>
<feature type="non-terminal residue" evidence="1">
    <location>
        <position position="1"/>
    </location>
</feature>
<accession>K1TFS0</accession>
<reference evidence="1" key="1">
    <citation type="journal article" date="2013" name="Environ. Microbiol.">
        <title>Microbiota from the distal guts of lean and obese adolescents exhibit partial functional redundancy besides clear differences in community structure.</title>
        <authorList>
            <person name="Ferrer M."/>
            <person name="Ruiz A."/>
            <person name="Lanza F."/>
            <person name="Haange S.B."/>
            <person name="Oberbach A."/>
            <person name="Till H."/>
            <person name="Bargiela R."/>
            <person name="Campoy C."/>
            <person name="Segura M.T."/>
            <person name="Richter M."/>
            <person name="von Bergen M."/>
            <person name="Seifert J."/>
            <person name="Suarez A."/>
        </authorList>
    </citation>
    <scope>NUCLEOTIDE SEQUENCE</scope>
</reference>